<evidence type="ECO:0000313" key="2">
    <source>
        <dbReference type="EMBL" id="MFI8750430.1"/>
    </source>
</evidence>
<dbReference type="Gene3D" id="3.30.70.270">
    <property type="match status" value="1"/>
</dbReference>
<reference evidence="2 3" key="1">
    <citation type="submission" date="2024-10" db="EMBL/GenBank/DDBJ databases">
        <title>The Natural Products Discovery Center: Release of the First 8490 Sequenced Strains for Exploring Actinobacteria Biosynthetic Diversity.</title>
        <authorList>
            <person name="Kalkreuter E."/>
            <person name="Kautsar S.A."/>
            <person name="Yang D."/>
            <person name="Bader C.D."/>
            <person name="Teijaro C.N."/>
            <person name="Fluegel L."/>
            <person name="Davis C.M."/>
            <person name="Simpson J.R."/>
            <person name="Lauterbach L."/>
            <person name="Steele A.D."/>
            <person name="Gui C."/>
            <person name="Meng S."/>
            <person name="Li G."/>
            <person name="Viehrig K."/>
            <person name="Ye F."/>
            <person name="Su P."/>
            <person name="Kiefer A.F."/>
            <person name="Nichols A."/>
            <person name="Cepeda A.J."/>
            <person name="Yan W."/>
            <person name="Fan B."/>
            <person name="Jiang Y."/>
            <person name="Adhikari A."/>
            <person name="Zheng C.-J."/>
            <person name="Schuster L."/>
            <person name="Cowan T.M."/>
            <person name="Smanski M.J."/>
            <person name="Chevrette M.G."/>
            <person name="De Carvalho L.P.S."/>
            <person name="Shen B."/>
        </authorList>
    </citation>
    <scope>NUCLEOTIDE SEQUENCE [LARGE SCALE GENOMIC DNA]</scope>
    <source>
        <strain evidence="2 3">NPDC077409</strain>
    </source>
</reference>
<dbReference type="InterPro" id="IPR029787">
    <property type="entry name" value="Nucleotide_cyclase"/>
</dbReference>
<evidence type="ECO:0000313" key="3">
    <source>
        <dbReference type="Proteomes" id="UP001614338"/>
    </source>
</evidence>
<gene>
    <name evidence="2" type="ORF">ACIGG6_10555</name>
</gene>
<sequence>MLDRADKAMYQAKQAGRNRIVIASSSV</sequence>
<dbReference type="InterPro" id="IPR000160">
    <property type="entry name" value="GGDEF_dom"/>
</dbReference>
<evidence type="ECO:0000259" key="1">
    <source>
        <dbReference type="PROSITE" id="PS50887"/>
    </source>
</evidence>
<comment type="caution">
    <text evidence="2">The sequence shown here is derived from an EMBL/GenBank/DDBJ whole genome shotgun (WGS) entry which is preliminary data.</text>
</comment>
<dbReference type="EMBL" id="JBITWC010000014">
    <property type="protein sequence ID" value="MFI8750430.1"/>
    <property type="molecule type" value="Genomic_DNA"/>
</dbReference>
<accession>A0ABW8BT85</accession>
<dbReference type="Proteomes" id="UP001614338">
    <property type="component" value="Unassembled WGS sequence"/>
</dbReference>
<feature type="domain" description="GGDEF" evidence="1">
    <location>
        <begin position="1"/>
        <end position="25"/>
    </location>
</feature>
<keyword evidence="3" id="KW-1185">Reference proteome</keyword>
<organism evidence="2 3">
    <name type="scientific">Vreelandella lionensis</name>
    <dbReference type="NCBI Taxonomy" id="1144478"/>
    <lineage>
        <taxon>Bacteria</taxon>
        <taxon>Pseudomonadati</taxon>
        <taxon>Pseudomonadota</taxon>
        <taxon>Gammaproteobacteria</taxon>
        <taxon>Oceanospirillales</taxon>
        <taxon>Halomonadaceae</taxon>
        <taxon>Vreelandella</taxon>
    </lineage>
</organism>
<dbReference type="InterPro" id="IPR043128">
    <property type="entry name" value="Rev_trsase/Diguanyl_cyclase"/>
</dbReference>
<dbReference type="SUPFAM" id="SSF55073">
    <property type="entry name" value="Nucleotide cyclase"/>
    <property type="match status" value="1"/>
</dbReference>
<proteinExistence type="predicted"/>
<protein>
    <recommendedName>
        <fullName evidence="1">GGDEF domain-containing protein</fullName>
    </recommendedName>
</protein>
<name>A0ABW8BT85_9GAMM</name>
<dbReference type="RefSeq" id="WP_399844396.1">
    <property type="nucleotide sequence ID" value="NZ_JBITWC010000014.1"/>
</dbReference>
<dbReference type="PROSITE" id="PS50887">
    <property type="entry name" value="GGDEF"/>
    <property type="match status" value="1"/>
</dbReference>